<name>A0AAI8VKU2_9PEZI</name>
<dbReference type="Proteomes" id="UP001295740">
    <property type="component" value="Unassembled WGS sequence"/>
</dbReference>
<evidence type="ECO:0000313" key="2">
    <source>
        <dbReference type="EMBL" id="CAJ2506266.1"/>
    </source>
</evidence>
<evidence type="ECO:0000313" key="3">
    <source>
        <dbReference type="Proteomes" id="UP001295740"/>
    </source>
</evidence>
<proteinExistence type="predicted"/>
<dbReference type="EMBL" id="CAUWAG010000008">
    <property type="protein sequence ID" value="CAJ2506266.1"/>
    <property type="molecule type" value="Genomic_DNA"/>
</dbReference>
<protein>
    <submittedName>
        <fullName evidence="2">Uu.00g003960.m01.CDS01</fullName>
    </submittedName>
</protein>
<keyword evidence="3" id="KW-1185">Reference proteome</keyword>
<reference evidence="2" key="1">
    <citation type="submission" date="2023-10" db="EMBL/GenBank/DDBJ databases">
        <authorList>
            <person name="Hackl T."/>
        </authorList>
    </citation>
    <scope>NUCLEOTIDE SEQUENCE</scope>
</reference>
<comment type="caution">
    <text evidence="2">The sequence shown here is derived from an EMBL/GenBank/DDBJ whole genome shotgun (WGS) entry which is preliminary data.</text>
</comment>
<evidence type="ECO:0000256" key="1">
    <source>
        <dbReference type="SAM" id="MobiDB-lite"/>
    </source>
</evidence>
<feature type="region of interest" description="Disordered" evidence="1">
    <location>
        <begin position="121"/>
        <end position="142"/>
    </location>
</feature>
<organism evidence="2 3">
    <name type="scientific">Anthostomella pinea</name>
    <dbReference type="NCBI Taxonomy" id="933095"/>
    <lineage>
        <taxon>Eukaryota</taxon>
        <taxon>Fungi</taxon>
        <taxon>Dikarya</taxon>
        <taxon>Ascomycota</taxon>
        <taxon>Pezizomycotina</taxon>
        <taxon>Sordariomycetes</taxon>
        <taxon>Xylariomycetidae</taxon>
        <taxon>Xylariales</taxon>
        <taxon>Xylariaceae</taxon>
        <taxon>Anthostomella</taxon>
    </lineage>
</organism>
<accession>A0AAI8VKU2</accession>
<sequence>MANLKHMSPELLLLILKDACLSRRDWKSFRLASQVYEPYASSLLFRRIRISRLREDLEALESSAARPTHRTTYQEKSWGVTVPDAHEAVQEIGFTSLTQLMVDAAADPNLFWIPRHHDESSQLSQASPNGLDSECSNRTSSKRTSSLQTDFFSALDRMPNLRIFLSSPMPDRRSFLYNKYVLQADMYRLQSDSSVSHAHDGLFSYMLPAAARHESKIRSLYWADEKHYTALTARLNASVSDAFRALTSISYALAAFPFLRAVLKKSS</sequence>
<gene>
    <name evidence="2" type="ORF">KHLLAP_LOCUS6734</name>
</gene>
<dbReference type="AlphaFoldDB" id="A0AAI8VKU2"/>